<evidence type="ECO:0000256" key="12">
    <source>
        <dbReference type="ARBA" id="ARBA00022741"/>
    </source>
</evidence>
<proteinExistence type="inferred from homology"/>
<evidence type="ECO:0000313" key="25">
    <source>
        <dbReference type="Proteomes" id="UP001341281"/>
    </source>
</evidence>
<dbReference type="Pfam" id="PF00560">
    <property type="entry name" value="LRR_1"/>
    <property type="match status" value="6"/>
</dbReference>
<evidence type="ECO:0000256" key="16">
    <source>
        <dbReference type="ARBA" id="ARBA00023136"/>
    </source>
</evidence>
<evidence type="ECO:0000256" key="10">
    <source>
        <dbReference type="ARBA" id="ARBA00022729"/>
    </source>
</evidence>
<evidence type="ECO:0000256" key="5">
    <source>
        <dbReference type="ARBA" id="ARBA00022527"/>
    </source>
</evidence>
<evidence type="ECO:0000256" key="20">
    <source>
        <dbReference type="ARBA" id="ARBA00048679"/>
    </source>
</evidence>
<comment type="catalytic activity">
    <reaction evidence="20">
        <text>L-seryl-[protein] + ATP = O-phospho-L-seryl-[protein] + ADP + H(+)</text>
        <dbReference type="Rhea" id="RHEA:17989"/>
        <dbReference type="Rhea" id="RHEA-COMP:9863"/>
        <dbReference type="Rhea" id="RHEA-COMP:11604"/>
        <dbReference type="ChEBI" id="CHEBI:15378"/>
        <dbReference type="ChEBI" id="CHEBI:29999"/>
        <dbReference type="ChEBI" id="CHEBI:30616"/>
        <dbReference type="ChEBI" id="CHEBI:83421"/>
        <dbReference type="ChEBI" id="CHEBI:456216"/>
        <dbReference type="EC" id="2.7.11.1"/>
    </reaction>
</comment>
<keyword evidence="17" id="KW-0675">Receptor</keyword>
<comment type="catalytic activity">
    <reaction evidence="19">
        <text>L-threonyl-[protein] + ATP = O-phospho-L-threonyl-[protein] + ADP + H(+)</text>
        <dbReference type="Rhea" id="RHEA:46608"/>
        <dbReference type="Rhea" id="RHEA-COMP:11060"/>
        <dbReference type="Rhea" id="RHEA-COMP:11605"/>
        <dbReference type="ChEBI" id="CHEBI:15378"/>
        <dbReference type="ChEBI" id="CHEBI:30013"/>
        <dbReference type="ChEBI" id="CHEBI:30616"/>
        <dbReference type="ChEBI" id="CHEBI:61977"/>
        <dbReference type="ChEBI" id="CHEBI:456216"/>
        <dbReference type="EC" id="2.7.11.1"/>
    </reaction>
</comment>
<evidence type="ECO:0000256" key="17">
    <source>
        <dbReference type="ARBA" id="ARBA00023170"/>
    </source>
</evidence>
<dbReference type="InterPro" id="IPR003591">
    <property type="entry name" value="Leu-rich_rpt_typical-subtyp"/>
</dbReference>
<dbReference type="PROSITE" id="PS51450">
    <property type="entry name" value="LRR"/>
    <property type="match status" value="1"/>
</dbReference>
<evidence type="ECO:0000259" key="23">
    <source>
        <dbReference type="PROSITE" id="PS50011"/>
    </source>
</evidence>
<dbReference type="PANTHER" id="PTHR48056">
    <property type="entry name" value="LRR RECEPTOR-LIKE SERINE/THREONINE-PROTEIN KINASE-RELATED"/>
    <property type="match status" value="1"/>
</dbReference>
<protein>
    <recommendedName>
        <fullName evidence="3">non-specific serine/threonine protein kinase</fullName>
        <ecNumber evidence="3">2.7.11.1</ecNumber>
    </recommendedName>
</protein>
<dbReference type="PANTHER" id="PTHR48056:SF70">
    <property type="entry name" value="PROTEIN KINASE DOMAIN-CONTAINING PROTEIN"/>
    <property type="match status" value="1"/>
</dbReference>
<dbReference type="PROSITE" id="PS50011">
    <property type="entry name" value="PROTEIN_KINASE_DOM"/>
    <property type="match status" value="1"/>
</dbReference>
<evidence type="ECO:0000256" key="4">
    <source>
        <dbReference type="ARBA" id="ARBA00022475"/>
    </source>
</evidence>
<dbReference type="GO" id="GO:0004674">
    <property type="term" value="F:protein serine/threonine kinase activity"/>
    <property type="evidence" value="ECO:0007669"/>
    <property type="project" value="UniProtKB-KW"/>
</dbReference>
<dbReference type="GO" id="GO:0005524">
    <property type="term" value="F:ATP binding"/>
    <property type="evidence" value="ECO:0007669"/>
    <property type="project" value="UniProtKB-KW"/>
</dbReference>
<dbReference type="InterPro" id="IPR000719">
    <property type="entry name" value="Prot_kinase_dom"/>
</dbReference>
<dbReference type="SUPFAM" id="SSF52058">
    <property type="entry name" value="L domain-like"/>
    <property type="match status" value="1"/>
</dbReference>
<dbReference type="FunFam" id="1.10.510.10:FF:000417">
    <property type="entry name" value="Leucine-rich repeat receptor-like protein kinase"/>
    <property type="match status" value="1"/>
</dbReference>
<keyword evidence="6" id="KW-0597">Phosphoprotein</keyword>
<dbReference type="Gene3D" id="3.30.200.20">
    <property type="entry name" value="Phosphorylase Kinase, domain 1"/>
    <property type="match status" value="1"/>
</dbReference>
<evidence type="ECO:0000256" key="3">
    <source>
        <dbReference type="ARBA" id="ARBA00012513"/>
    </source>
</evidence>
<feature type="domain" description="Protein kinase" evidence="23">
    <location>
        <begin position="673"/>
        <end position="949"/>
    </location>
</feature>
<dbReference type="FunFam" id="3.80.10.10:FF:000539">
    <property type="entry name" value="LRR receptor-like serine/threonine-protein kinase EFR"/>
    <property type="match status" value="1"/>
</dbReference>
<dbReference type="InterPro" id="IPR050647">
    <property type="entry name" value="Plant_LRR-RLKs"/>
</dbReference>
<keyword evidence="10 22" id="KW-0732">Signal</keyword>
<evidence type="ECO:0000256" key="19">
    <source>
        <dbReference type="ARBA" id="ARBA00047899"/>
    </source>
</evidence>
<dbReference type="FunFam" id="3.80.10.10:FF:000095">
    <property type="entry name" value="LRR receptor-like serine/threonine-protein kinase GSO1"/>
    <property type="match status" value="1"/>
</dbReference>
<dbReference type="InterPro" id="IPR013210">
    <property type="entry name" value="LRR_N_plant-typ"/>
</dbReference>
<dbReference type="SUPFAM" id="SSF56112">
    <property type="entry name" value="Protein kinase-like (PK-like)"/>
    <property type="match status" value="1"/>
</dbReference>
<keyword evidence="18" id="KW-0325">Glycoprotein</keyword>
<feature type="chain" id="PRO_5042850982" description="non-specific serine/threonine protein kinase" evidence="22">
    <location>
        <begin position="26"/>
        <end position="965"/>
    </location>
</feature>
<evidence type="ECO:0000256" key="6">
    <source>
        <dbReference type="ARBA" id="ARBA00022553"/>
    </source>
</evidence>
<dbReference type="SMART" id="SM00369">
    <property type="entry name" value="LRR_TYP"/>
    <property type="match status" value="7"/>
</dbReference>
<keyword evidence="12" id="KW-0547">Nucleotide-binding</keyword>
<keyword evidence="13" id="KW-0418">Kinase</keyword>
<dbReference type="GO" id="GO:0033612">
    <property type="term" value="F:receptor serine/threonine kinase binding"/>
    <property type="evidence" value="ECO:0007669"/>
    <property type="project" value="TreeGrafter"/>
</dbReference>
<dbReference type="InterPro" id="IPR001611">
    <property type="entry name" value="Leu-rich_rpt"/>
</dbReference>
<comment type="similarity">
    <text evidence="2">Belongs to the protein kinase superfamily. Ser/Thr protein kinase family.</text>
</comment>
<evidence type="ECO:0000256" key="14">
    <source>
        <dbReference type="ARBA" id="ARBA00022840"/>
    </source>
</evidence>
<keyword evidence="16 21" id="KW-0472">Membrane</keyword>
<comment type="subcellular location">
    <subcellularLocation>
        <location evidence="1">Cell membrane</location>
        <topology evidence="1">Single-pass membrane protein</topology>
    </subcellularLocation>
</comment>
<keyword evidence="8" id="KW-0808">Transferase</keyword>
<evidence type="ECO:0000256" key="15">
    <source>
        <dbReference type="ARBA" id="ARBA00022989"/>
    </source>
</evidence>
<dbReference type="Gene3D" id="1.10.510.10">
    <property type="entry name" value="Transferase(Phosphotransferase) domain 1"/>
    <property type="match status" value="1"/>
</dbReference>
<feature type="signal peptide" evidence="22">
    <location>
        <begin position="1"/>
        <end position="25"/>
    </location>
</feature>
<evidence type="ECO:0000256" key="2">
    <source>
        <dbReference type="ARBA" id="ARBA00008684"/>
    </source>
</evidence>
<keyword evidence="5" id="KW-0723">Serine/threonine-protein kinase</keyword>
<name>A0AAQ3T0Q1_PASNO</name>
<keyword evidence="14" id="KW-0067">ATP-binding</keyword>
<keyword evidence="9 21" id="KW-0812">Transmembrane</keyword>
<organism evidence="24 25">
    <name type="scientific">Paspalum notatum var. saurae</name>
    <dbReference type="NCBI Taxonomy" id="547442"/>
    <lineage>
        <taxon>Eukaryota</taxon>
        <taxon>Viridiplantae</taxon>
        <taxon>Streptophyta</taxon>
        <taxon>Embryophyta</taxon>
        <taxon>Tracheophyta</taxon>
        <taxon>Spermatophyta</taxon>
        <taxon>Magnoliopsida</taxon>
        <taxon>Liliopsida</taxon>
        <taxon>Poales</taxon>
        <taxon>Poaceae</taxon>
        <taxon>PACMAD clade</taxon>
        <taxon>Panicoideae</taxon>
        <taxon>Andropogonodae</taxon>
        <taxon>Paspaleae</taxon>
        <taxon>Paspalinae</taxon>
        <taxon>Paspalum</taxon>
    </lineage>
</organism>
<keyword evidence="25" id="KW-1185">Reference proteome</keyword>
<evidence type="ECO:0000256" key="18">
    <source>
        <dbReference type="ARBA" id="ARBA00023180"/>
    </source>
</evidence>
<dbReference type="AlphaFoldDB" id="A0AAQ3T0Q1"/>
<dbReference type="Pfam" id="PF13855">
    <property type="entry name" value="LRR_8"/>
    <property type="match status" value="1"/>
</dbReference>
<dbReference type="SUPFAM" id="SSF52047">
    <property type="entry name" value="RNI-like"/>
    <property type="match status" value="1"/>
</dbReference>
<dbReference type="SMART" id="SM00220">
    <property type="entry name" value="S_TKc"/>
    <property type="match status" value="1"/>
</dbReference>
<gene>
    <name evidence="24" type="ORF">U9M48_014048</name>
</gene>
<keyword evidence="4" id="KW-1003">Cell membrane</keyword>
<evidence type="ECO:0000256" key="11">
    <source>
        <dbReference type="ARBA" id="ARBA00022737"/>
    </source>
</evidence>
<evidence type="ECO:0000256" key="7">
    <source>
        <dbReference type="ARBA" id="ARBA00022614"/>
    </source>
</evidence>
<evidence type="ECO:0000313" key="24">
    <source>
        <dbReference type="EMBL" id="WVZ64548.1"/>
    </source>
</evidence>
<dbReference type="Pfam" id="PF08263">
    <property type="entry name" value="LRRNT_2"/>
    <property type="match status" value="1"/>
</dbReference>
<dbReference type="Pfam" id="PF00069">
    <property type="entry name" value="Pkinase"/>
    <property type="match status" value="1"/>
</dbReference>
<keyword evidence="7" id="KW-0433">Leucine-rich repeat</keyword>
<dbReference type="InterPro" id="IPR032675">
    <property type="entry name" value="LRR_dom_sf"/>
</dbReference>
<reference evidence="24 25" key="1">
    <citation type="submission" date="2024-02" db="EMBL/GenBank/DDBJ databases">
        <title>High-quality chromosome-scale genome assembly of Pensacola bahiagrass (Paspalum notatum Flugge var. saurae).</title>
        <authorList>
            <person name="Vega J.M."/>
            <person name="Podio M."/>
            <person name="Orjuela J."/>
            <person name="Siena L.A."/>
            <person name="Pessino S.C."/>
            <person name="Combes M.C."/>
            <person name="Mariac C."/>
            <person name="Albertini E."/>
            <person name="Pupilli F."/>
            <person name="Ortiz J.P.A."/>
            <person name="Leblanc O."/>
        </authorList>
    </citation>
    <scope>NUCLEOTIDE SEQUENCE [LARGE SCALE GENOMIC DNA]</scope>
    <source>
        <strain evidence="24">R1</strain>
        <tissue evidence="24">Leaf</tissue>
    </source>
</reference>
<dbReference type="Proteomes" id="UP001341281">
    <property type="component" value="Chromosome 03"/>
</dbReference>
<evidence type="ECO:0000256" key="8">
    <source>
        <dbReference type="ARBA" id="ARBA00022679"/>
    </source>
</evidence>
<evidence type="ECO:0000256" key="22">
    <source>
        <dbReference type="SAM" id="SignalP"/>
    </source>
</evidence>
<dbReference type="InterPro" id="IPR008271">
    <property type="entry name" value="Ser/Thr_kinase_AS"/>
</dbReference>
<evidence type="ECO:0000256" key="13">
    <source>
        <dbReference type="ARBA" id="ARBA00022777"/>
    </source>
</evidence>
<feature type="transmembrane region" description="Helical" evidence="21">
    <location>
        <begin position="615"/>
        <end position="635"/>
    </location>
</feature>
<dbReference type="EC" id="2.7.11.1" evidence="3"/>
<dbReference type="PRINTS" id="PR00019">
    <property type="entry name" value="LEURICHRPT"/>
</dbReference>
<evidence type="ECO:0000256" key="1">
    <source>
        <dbReference type="ARBA" id="ARBA00004162"/>
    </source>
</evidence>
<keyword evidence="15 21" id="KW-1133">Transmembrane helix</keyword>
<evidence type="ECO:0000256" key="21">
    <source>
        <dbReference type="SAM" id="Phobius"/>
    </source>
</evidence>
<accession>A0AAQ3T0Q1</accession>
<dbReference type="PROSITE" id="PS00108">
    <property type="entry name" value="PROTEIN_KINASE_ST"/>
    <property type="match status" value="1"/>
</dbReference>
<dbReference type="GO" id="GO:0005886">
    <property type="term" value="C:plasma membrane"/>
    <property type="evidence" value="ECO:0007669"/>
    <property type="project" value="UniProtKB-SubCell"/>
</dbReference>
<dbReference type="Gene3D" id="3.80.10.10">
    <property type="entry name" value="Ribonuclease Inhibitor"/>
    <property type="match status" value="2"/>
</dbReference>
<keyword evidence="11" id="KW-0677">Repeat</keyword>
<evidence type="ECO:0000256" key="9">
    <source>
        <dbReference type="ARBA" id="ARBA00022692"/>
    </source>
</evidence>
<dbReference type="InterPro" id="IPR011009">
    <property type="entry name" value="Kinase-like_dom_sf"/>
</dbReference>
<sequence length="965" mass="103907">MAAVRALLLLAFLPLLLLLQPAAEASSEAQHLIDARASIIDPTGALAGWGAGAATADRASPCRWARVSCAANTSTAPAVVGLQLSRLALAGRFPASLCALRSLERLDLSLNDLVGPLPACLAALPALTHLNLAGNNFSGEVPRSWGARFRSLAALNLVQNLLTGEFPEFLADISGLQELQLAYNLFAPSPFPEKLVGLAGLRVLFMANCSLNGTIPSSIGKLQNLVNLDLSSNNLSGEIPPSIGNLSSLEQIELFSNQLSGGIPVGLGGLKNLRSLDFSMNRLTGEIPEDLFLAPRLDSVHMYQNNLSGPLPATLATAPSLSDLRIFQNQLSGPLPPEFGKNCPLNFLDTSDNRLSGPIPATLCASGKLEQLMLLDNQYEGAIPVELGQCRTLMRVRLQSNRLSGVVPPEFWGLPSVYLLELRDNALSGTVDPSIGGAKNMSKMLLQGNKFTGALPAELGNLYSLQEFKASNNGFSGSLPQSIANLSLLYNLDLSNNSLSGEIPRDFGKLKKLSQLDLSSNHLTGIIPPELGEINEMNMLDLSNNELSGQVPAQLQNLRLTHFNISYNKLSGVLPAFFSGLQYRDSFLGNPGLCAGFCQSNGNSYAKHRTMIKSVVSILIASAIILFVGITWFGYKCRMYKMSAAESDDGKSSWVLTSFHRVDFTERDIVNSLDENNVIGQGGAGKVYKVVVGPQGEAMAVKKLWPSGVASKRIDTFEAEVATLSKVRHKNIVKLACSITNRVCRLLVYEYMPNGSLGDMLHSAKGKILDWPMRYKIAVNAAEGLSYLHHDCQPPIIHRDVKSNNILLDAEYGAKVADFGVAKTIGEGPATMSIIAGSCGYIAPGELVLPKYAYTLHVTEKSDIYSFGVVILELVTGKKPMALEIGEMDLVTWVSTTIEQSGMESVLDQTLAEDFKDDMCKVLKIAMLCVCNLPINRPPMRSVVKMLLEVKADSKQKVKAAPPAI</sequence>
<dbReference type="EMBL" id="CP144747">
    <property type="protein sequence ID" value="WVZ64548.1"/>
    <property type="molecule type" value="Genomic_DNA"/>
</dbReference>